<comment type="similarity">
    <text evidence="5">Belongs to the methyl-accepting chemotaxis (MCP) protein family.</text>
</comment>
<dbReference type="SMART" id="SM00283">
    <property type="entry name" value="MA"/>
    <property type="match status" value="1"/>
</dbReference>
<keyword evidence="2" id="KW-0145">Chemotaxis</keyword>
<reference evidence="8 9" key="2">
    <citation type="submission" date="2019-09" db="EMBL/GenBank/DDBJ databases">
        <title>Complete Genome Sequence and Methylome Analysis of free living Spirochaetas.</title>
        <authorList>
            <person name="Leshcheva N."/>
            <person name="Mikheeva N."/>
        </authorList>
    </citation>
    <scope>NUCLEOTIDE SEQUENCE [LARGE SCALE GENOMIC DNA]</scope>
    <source>
        <strain evidence="8 9">P</strain>
    </source>
</reference>
<proteinExistence type="inferred from homology"/>
<dbReference type="GO" id="GO:0005886">
    <property type="term" value="C:plasma membrane"/>
    <property type="evidence" value="ECO:0007669"/>
    <property type="project" value="TreeGrafter"/>
</dbReference>
<evidence type="ECO:0000256" key="6">
    <source>
        <dbReference type="PROSITE-ProRule" id="PRU00284"/>
    </source>
</evidence>
<name>A0A5C1QIG4_9SPIO</name>
<evidence type="ECO:0000256" key="4">
    <source>
        <dbReference type="ARBA" id="ARBA00023004"/>
    </source>
</evidence>
<keyword evidence="3" id="KW-0479">Metal-binding</keyword>
<dbReference type="GO" id="GO:0007165">
    <property type="term" value="P:signal transduction"/>
    <property type="evidence" value="ECO:0007669"/>
    <property type="project" value="UniProtKB-KW"/>
</dbReference>
<evidence type="ECO:0000256" key="5">
    <source>
        <dbReference type="ARBA" id="ARBA00029447"/>
    </source>
</evidence>
<dbReference type="PANTHER" id="PTHR43531:SF11">
    <property type="entry name" value="METHYL-ACCEPTING CHEMOTAXIS PROTEIN 3"/>
    <property type="match status" value="1"/>
</dbReference>
<dbReference type="GO" id="GO:0004888">
    <property type="term" value="F:transmembrane signaling receptor activity"/>
    <property type="evidence" value="ECO:0007669"/>
    <property type="project" value="InterPro"/>
</dbReference>
<dbReference type="InterPro" id="IPR012827">
    <property type="entry name" value="Hemerythrin_metal-bd"/>
</dbReference>
<protein>
    <submittedName>
        <fullName evidence="8">Bacteriohemerythrin</fullName>
    </submittedName>
</protein>
<dbReference type="PRINTS" id="PR00260">
    <property type="entry name" value="CHEMTRNSDUCR"/>
</dbReference>
<dbReference type="NCBIfam" id="NF033749">
    <property type="entry name" value="bact_hemeryth"/>
    <property type="match status" value="1"/>
</dbReference>
<comment type="similarity">
    <text evidence="1">Belongs to the hemerythrin family.</text>
</comment>
<dbReference type="GO" id="GO:0006935">
    <property type="term" value="P:chemotaxis"/>
    <property type="evidence" value="ECO:0007669"/>
    <property type="project" value="UniProtKB-KW"/>
</dbReference>
<dbReference type="Gene3D" id="1.10.287.950">
    <property type="entry name" value="Methyl-accepting chemotaxis protein"/>
    <property type="match status" value="1"/>
</dbReference>
<dbReference type="OrthoDB" id="319733at2"/>
<dbReference type="PROSITE" id="PS00550">
    <property type="entry name" value="HEMERYTHRINS"/>
    <property type="match status" value="1"/>
</dbReference>
<dbReference type="PANTHER" id="PTHR43531">
    <property type="entry name" value="PROTEIN ICFG"/>
    <property type="match status" value="1"/>
</dbReference>
<gene>
    <name evidence="8" type="ORF">EW093_16800</name>
</gene>
<keyword evidence="6" id="KW-0807">Transducer</keyword>
<dbReference type="GO" id="GO:0046872">
    <property type="term" value="F:metal ion binding"/>
    <property type="evidence" value="ECO:0007669"/>
    <property type="project" value="UniProtKB-KW"/>
</dbReference>
<dbReference type="SUPFAM" id="SSF58104">
    <property type="entry name" value="Methyl-accepting chemotaxis protein (MCP) signaling domain"/>
    <property type="match status" value="1"/>
</dbReference>
<dbReference type="Proteomes" id="UP000323824">
    <property type="component" value="Chromosome"/>
</dbReference>
<reference evidence="8 9" key="1">
    <citation type="submission" date="2019-02" db="EMBL/GenBank/DDBJ databases">
        <authorList>
            <person name="Fomenkov A."/>
            <person name="Dubinina G."/>
            <person name="Grabovich M."/>
            <person name="Vincze T."/>
            <person name="Roberts R.J."/>
        </authorList>
    </citation>
    <scope>NUCLEOTIDE SEQUENCE [LARGE SCALE GENOMIC DNA]</scope>
    <source>
        <strain evidence="8 9">P</strain>
    </source>
</reference>
<evidence type="ECO:0000313" key="8">
    <source>
        <dbReference type="EMBL" id="QEN06276.1"/>
    </source>
</evidence>
<dbReference type="RefSeq" id="WP_149569502.1">
    <property type="nucleotide sequence ID" value="NZ_CP035807.1"/>
</dbReference>
<evidence type="ECO:0000259" key="7">
    <source>
        <dbReference type="PROSITE" id="PS50111"/>
    </source>
</evidence>
<dbReference type="InterPro" id="IPR004090">
    <property type="entry name" value="Chemotax_Me-accpt_rcpt"/>
</dbReference>
<sequence>MANIAEVVQKNRVLSLHLNKSSKDSTYAIKNINEEICDLKNNSAELLDAVSNASSSVENILSAVNQLTIEVETQFKAIEQSSASTEEIMGSISNVAKISEGRLSTMDTLTSLINNGGQKVENTNHFIQEILSKAEDMMSMVDIINNIASQTNLLAMNASIEAAHAGDAGKGFSVVAHEIRNLAEETGSNAGRIGESLKETRDKIYLASEAGNESQKSFKVIRHEVDLFASSLKEVSLSMNELSIASNEILESVSTLVSTSNSVKDATDNISNGSGVISSSIKQVNISSHKTDEVISNVSSLTEELNSISLMVSAFGNQNKYNNSLLYLETKNLNTGVDVKEKDITAEIDWSDLLSVDVKDMDDEHKELFKRINSLLVAMLDRNKKYNLIEISNYLSDYIDYHFRDEEKLLEKHKYPKLDQHKKLHKKYEDDFRDIQERIKNGDYEALILIDIQDKVVTWLIEHIATVDKEYGRYLAENNLI</sequence>
<evidence type="ECO:0000256" key="1">
    <source>
        <dbReference type="ARBA" id="ARBA00010587"/>
    </source>
</evidence>
<keyword evidence="4" id="KW-0408">Iron</keyword>
<dbReference type="KEGG" id="sper:EW093_16800"/>
<dbReference type="SUPFAM" id="SSF47188">
    <property type="entry name" value="Hemerythrin-like"/>
    <property type="match status" value="1"/>
</dbReference>
<evidence type="ECO:0000256" key="2">
    <source>
        <dbReference type="ARBA" id="ARBA00022500"/>
    </source>
</evidence>
<dbReference type="Pfam" id="PF00015">
    <property type="entry name" value="MCPsignal"/>
    <property type="match status" value="1"/>
</dbReference>
<dbReference type="NCBIfam" id="TIGR02481">
    <property type="entry name" value="hemeryth_dom"/>
    <property type="match status" value="1"/>
</dbReference>
<organism evidence="8 9">
    <name type="scientific">Thiospirochaeta perfilievii</name>
    <dbReference type="NCBI Taxonomy" id="252967"/>
    <lineage>
        <taxon>Bacteria</taxon>
        <taxon>Pseudomonadati</taxon>
        <taxon>Spirochaetota</taxon>
        <taxon>Spirochaetia</taxon>
        <taxon>Spirochaetales</taxon>
        <taxon>Spirochaetaceae</taxon>
        <taxon>Thiospirochaeta</taxon>
    </lineage>
</organism>
<dbReference type="InterPro" id="IPR051310">
    <property type="entry name" value="MCP_chemotaxis"/>
</dbReference>
<dbReference type="CDD" id="cd12107">
    <property type="entry name" value="Hemerythrin"/>
    <property type="match status" value="1"/>
</dbReference>
<evidence type="ECO:0000256" key="3">
    <source>
        <dbReference type="ARBA" id="ARBA00022723"/>
    </source>
</evidence>
<feature type="domain" description="Methyl-accepting transducer" evidence="7">
    <location>
        <begin position="49"/>
        <end position="271"/>
    </location>
</feature>
<dbReference type="Pfam" id="PF01814">
    <property type="entry name" value="Hemerythrin"/>
    <property type="match status" value="1"/>
</dbReference>
<keyword evidence="9" id="KW-1185">Reference proteome</keyword>
<dbReference type="PROSITE" id="PS50111">
    <property type="entry name" value="CHEMOTAXIS_TRANSDUC_2"/>
    <property type="match status" value="1"/>
</dbReference>
<dbReference type="InterPro" id="IPR012312">
    <property type="entry name" value="Hemerythrin-like"/>
</dbReference>
<dbReference type="InterPro" id="IPR004089">
    <property type="entry name" value="MCPsignal_dom"/>
</dbReference>
<dbReference type="Gene3D" id="1.20.120.50">
    <property type="entry name" value="Hemerythrin-like"/>
    <property type="match status" value="1"/>
</dbReference>
<dbReference type="InterPro" id="IPR016131">
    <property type="entry name" value="Haemerythrin_Fe_BS"/>
</dbReference>
<dbReference type="InterPro" id="IPR035938">
    <property type="entry name" value="Hemerythrin-like_sf"/>
</dbReference>
<dbReference type="EMBL" id="CP035807">
    <property type="protein sequence ID" value="QEN06276.1"/>
    <property type="molecule type" value="Genomic_DNA"/>
</dbReference>
<accession>A0A5C1QIG4</accession>
<dbReference type="AlphaFoldDB" id="A0A5C1QIG4"/>
<evidence type="ECO:0000313" key="9">
    <source>
        <dbReference type="Proteomes" id="UP000323824"/>
    </source>
</evidence>